<feature type="region of interest" description="Disordered" evidence="1">
    <location>
        <begin position="266"/>
        <end position="293"/>
    </location>
</feature>
<comment type="caution">
    <text evidence="2">The sequence shown here is derived from an EMBL/GenBank/DDBJ whole genome shotgun (WGS) entry which is preliminary data.</text>
</comment>
<dbReference type="Proteomes" id="UP001310594">
    <property type="component" value="Unassembled WGS sequence"/>
</dbReference>
<dbReference type="EMBL" id="JAVRQU010000031">
    <property type="protein sequence ID" value="KAK5689500.1"/>
    <property type="molecule type" value="Genomic_DNA"/>
</dbReference>
<accession>A0AAN7ZUN9</accession>
<feature type="region of interest" description="Disordered" evidence="1">
    <location>
        <begin position="65"/>
        <end position="107"/>
    </location>
</feature>
<proteinExistence type="predicted"/>
<gene>
    <name evidence="2" type="ORF">LTR97_012840</name>
</gene>
<feature type="compositionally biased region" description="Acidic residues" evidence="1">
    <location>
        <begin position="284"/>
        <end position="293"/>
    </location>
</feature>
<evidence type="ECO:0000313" key="3">
    <source>
        <dbReference type="Proteomes" id="UP001310594"/>
    </source>
</evidence>
<feature type="compositionally biased region" description="Basic residues" evidence="1">
    <location>
        <begin position="21"/>
        <end position="31"/>
    </location>
</feature>
<organism evidence="2 3">
    <name type="scientific">Elasticomyces elasticus</name>
    <dbReference type="NCBI Taxonomy" id="574655"/>
    <lineage>
        <taxon>Eukaryota</taxon>
        <taxon>Fungi</taxon>
        <taxon>Dikarya</taxon>
        <taxon>Ascomycota</taxon>
        <taxon>Pezizomycotina</taxon>
        <taxon>Dothideomycetes</taxon>
        <taxon>Dothideomycetidae</taxon>
        <taxon>Mycosphaerellales</taxon>
        <taxon>Teratosphaeriaceae</taxon>
        <taxon>Elasticomyces</taxon>
    </lineage>
</organism>
<reference evidence="2" key="1">
    <citation type="submission" date="2023-08" db="EMBL/GenBank/DDBJ databases">
        <title>Black Yeasts Isolated from many extreme environments.</title>
        <authorList>
            <person name="Coleine C."/>
            <person name="Stajich J.E."/>
            <person name="Selbmann L."/>
        </authorList>
    </citation>
    <scope>NUCLEOTIDE SEQUENCE</scope>
    <source>
        <strain evidence="2">CCFEE 5810</strain>
    </source>
</reference>
<sequence length="293" mass="33670">MFGLPGTSLPYRNNKDLARAQRLRGFTRRRTPGPSIEDVYMPNTNPWQRNPYAYASPLSSRFEELGDEPLPVRSTTSSNSNSSGYGSTFPKDSKRRPEYPRERSPVPFDKAADALCQALEYASKHFRGIKEHFEREVSPIAYWAPQKAIDALWTMKADWDGVDLTTRERSSYQQPASSVTTFKAVVERLTEALRNMKMCGRPRGDWTEQQRQEVSPEVFRYTMNKLEVTLNGIGELVQSVRKDRRLVEPLVKDLISATALLRDVEESWSPRRKSSGYQARAQSEEEDYASWSW</sequence>
<feature type="compositionally biased region" description="Low complexity" evidence="1">
    <location>
        <begin position="74"/>
        <end position="88"/>
    </location>
</feature>
<feature type="compositionally biased region" description="Basic and acidic residues" evidence="1">
    <location>
        <begin position="91"/>
        <end position="104"/>
    </location>
</feature>
<protein>
    <submittedName>
        <fullName evidence="2">Uncharacterized protein</fullName>
    </submittedName>
</protein>
<evidence type="ECO:0000313" key="2">
    <source>
        <dbReference type="EMBL" id="KAK5689500.1"/>
    </source>
</evidence>
<evidence type="ECO:0000256" key="1">
    <source>
        <dbReference type="SAM" id="MobiDB-lite"/>
    </source>
</evidence>
<name>A0AAN7ZUN9_9PEZI</name>
<feature type="region of interest" description="Disordered" evidence="1">
    <location>
        <begin position="1"/>
        <end position="52"/>
    </location>
</feature>
<dbReference type="AlphaFoldDB" id="A0AAN7ZUN9"/>